<keyword evidence="4" id="KW-1185">Reference proteome</keyword>
<dbReference type="Gene3D" id="2.60.40.10">
    <property type="entry name" value="Immunoglobulins"/>
    <property type="match status" value="1"/>
</dbReference>
<evidence type="ECO:0000256" key="1">
    <source>
        <dbReference type="SAM" id="Phobius"/>
    </source>
</evidence>
<accession>A0A5Q0UGE1</accession>
<evidence type="ECO:0000313" key="3">
    <source>
        <dbReference type="EMBL" id="QGA80646.1"/>
    </source>
</evidence>
<dbReference type="InterPro" id="IPR013783">
    <property type="entry name" value="Ig-like_fold"/>
</dbReference>
<protein>
    <submittedName>
        <fullName evidence="3">Membrane protein</fullName>
    </submittedName>
</protein>
<dbReference type="KEGG" id="ncon:LC1Nh_0762"/>
<dbReference type="PANTHER" id="PTHR39198:SF1">
    <property type="entry name" value="ALPHA-GALACTOSIDASE NEW3 DOMAIN-CONTAINING PROTEIN"/>
    <property type="match status" value="1"/>
</dbReference>
<dbReference type="Proteomes" id="UP000377803">
    <property type="component" value="Chromosome"/>
</dbReference>
<keyword evidence="1" id="KW-1133">Transmembrane helix</keyword>
<sequence length="353" mass="39636">MSVGVTAQNTQELDLSYGEEVELNEYTFRYDDQDGTRYFEVTVERDGSTFLVEQQTQDELYDLEKPHTFDISDELDIELKEMTSDKNGVGLNLSLKASENIFADADMSTSAPDRVFVGQSEEVDIPLTLENTGIVNQTFSLGAVHNTSAEVSYNFQDFNVTKLKVDNGKEESISAKIDVPETAKKGTYHFELYAEDKSRVSENITVEIRESSDASERRRISLDAEESFIGVKPGEEKQIPVRVRNRGTVTIDNIEVDVEAPEGWETELTQSSSPSLEQYDSFRTMVTVKAPVNAQPGDNFVEVSASSDETATEEPERVRVEVQQESNLRYIGLGIMGFSLVLLIVVYRRLGRR</sequence>
<evidence type="ECO:0000313" key="4">
    <source>
        <dbReference type="Proteomes" id="UP000377803"/>
    </source>
</evidence>
<feature type="domain" description="Alpha-galactosidase NEW3" evidence="2">
    <location>
        <begin position="232"/>
        <end position="306"/>
    </location>
</feature>
<proteinExistence type="predicted"/>
<dbReference type="InterPro" id="IPR018905">
    <property type="entry name" value="A-galactase_NEW3"/>
</dbReference>
<evidence type="ECO:0000259" key="2">
    <source>
        <dbReference type="Pfam" id="PF10633"/>
    </source>
</evidence>
<keyword evidence="1" id="KW-0472">Membrane</keyword>
<gene>
    <name evidence="3" type="ORF">LC1Nh_0762</name>
</gene>
<dbReference type="PANTHER" id="PTHR39198">
    <property type="entry name" value="HYPOTHETICAL MEMBRANE PROTEIN, CONSERVED"/>
    <property type="match status" value="1"/>
</dbReference>
<organism evidence="3 4">
    <name type="scientific">Candidatus Nanohalobium constans</name>
    <dbReference type="NCBI Taxonomy" id="2565781"/>
    <lineage>
        <taxon>Archaea</taxon>
        <taxon>Candidatus Nanohalarchaeota</taxon>
        <taxon>Candidatus Nanohalobia</taxon>
        <taxon>Candidatus Nanohalobiales</taxon>
        <taxon>Candidatus Nanohalobiaceae</taxon>
        <taxon>Candidatus Nanohalobium</taxon>
    </lineage>
</organism>
<dbReference type="Pfam" id="PF10633">
    <property type="entry name" value="NPCBM_assoc"/>
    <property type="match status" value="1"/>
</dbReference>
<feature type="transmembrane region" description="Helical" evidence="1">
    <location>
        <begin position="328"/>
        <end position="347"/>
    </location>
</feature>
<name>A0A5Q0UGE1_9ARCH</name>
<keyword evidence="1" id="KW-0812">Transmembrane</keyword>
<dbReference type="AlphaFoldDB" id="A0A5Q0UGE1"/>
<reference evidence="4" key="1">
    <citation type="submission" date="2019-05" db="EMBL/GenBank/DDBJ databases">
        <title>Candidatus Nanohalobium constans, a novel model system to study the DPANN nano-sized archaea: genomic and physiological characterization of a nanoarchaeon co-cultured with its chitinotrophic host.</title>
        <authorList>
            <person name="La Cono V."/>
            <person name="Arcadi E."/>
            <person name="Crisafi F."/>
            <person name="Denaro R."/>
            <person name="La Spada G."/>
            <person name="Messina E."/>
            <person name="Smedile F."/>
            <person name="Toshchakov S.V."/>
            <person name="Shevchenko M.A."/>
            <person name="Golyshin P.N."/>
            <person name="Golyshina O.V."/>
            <person name="Ferrer M."/>
            <person name="Rohde M."/>
            <person name="Mushegian A."/>
            <person name="Sorokin D.Y."/>
            <person name="Giuliano L."/>
            <person name="Yakimov M.M."/>
        </authorList>
    </citation>
    <scope>NUCLEOTIDE SEQUENCE [LARGE SCALE GENOMIC DNA]</scope>
    <source>
        <strain evidence="4">LC1Nh</strain>
    </source>
</reference>
<dbReference type="EMBL" id="CP040089">
    <property type="protein sequence ID" value="QGA80646.1"/>
    <property type="molecule type" value="Genomic_DNA"/>
</dbReference>